<dbReference type="Pfam" id="PF01814">
    <property type="entry name" value="Hemerythrin"/>
    <property type="match status" value="1"/>
</dbReference>
<evidence type="ECO:0000313" key="7">
    <source>
        <dbReference type="EMBL" id="OIR08219.1"/>
    </source>
</evidence>
<dbReference type="PANTHER" id="PTHR36438:SF1">
    <property type="entry name" value="IRON-SULFUR CLUSTER REPAIR PROTEIN YTFE"/>
    <property type="match status" value="1"/>
</dbReference>
<evidence type="ECO:0000256" key="5">
    <source>
        <dbReference type="SAM" id="Coils"/>
    </source>
</evidence>
<evidence type="ECO:0000256" key="1">
    <source>
        <dbReference type="ARBA" id="ARBA00004496"/>
    </source>
</evidence>
<dbReference type="EMBL" id="MLJW01000033">
    <property type="protein sequence ID" value="OIR08219.1"/>
    <property type="molecule type" value="Genomic_DNA"/>
</dbReference>
<protein>
    <submittedName>
        <fullName evidence="7">Iron-sulfur cluster repair protein ScdA</fullName>
    </submittedName>
</protein>
<keyword evidence="4" id="KW-0408">Iron</keyword>
<dbReference type="InterPro" id="IPR012312">
    <property type="entry name" value="Hemerythrin-like"/>
</dbReference>
<evidence type="ECO:0000259" key="6">
    <source>
        <dbReference type="Pfam" id="PF01814"/>
    </source>
</evidence>
<keyword evidence="2" id="KW-0963">Cytoplasm</keyword>
<evidence type="ECO:0000256" key="3">
    <source>
        <dbReference type="ARBA" id="ARBA00022723"/>
    </source>
</evidence>
<dbReference type="PANTHER" id="PTHR36438">
    <property type="entry name" value="IRON-SULFUR CLUSTER REPAIR PROTEIN YTFE"/>
    <property type="match status" value="1"/>
</dbReference>
<dbReference type="Pfam" id="PF04405">
    <property type="entry name" value="ScdA_N"/>
    <property type="match status" value="1"/>
</dbReference>
<keyword evidence="5" id="KW-0175">Coiled coil</keyword>
<sequence>MSQPTLTPTTTVGDIVRAAPSRSRIFERLGIDYCCGGKKPLAEACRAKGLDVATVFALLSALDEDAAPASLTNPDTLGLSALCDHIEGVHHASLREELPRLDFMTRKVAAVHGDHEPRLLEVRQTFEGFASAMLAHTEDEEARVFPVIRKLDTGHGDAASAAELRQALDRLEGEHDEAGAALERLRTLTDGYTPPEWACNTFRALYEGLARLESDTHQHVHKENNILFPRALATAGADRPLSA</sequence>
<proteinExistence type="predicted"/>
<accession>A0A1J5SJV6</accession>
<comment type="subcellular location">
    <subcellularLocation>
        <location evidence="1">Cytoplasm</location>
    </subcellularLocation>
</comment>
<feature type="domain" description="Hemerythrin-like" evidence="6">
    <location>
        <begin position="90"/>
        <end position="231"/>
    </location>
</feature>
<reference evidence="7" key="1">
    <citation type="submission" date="2016-10" db="EMBL/GenBank/DDBJ databases">
        <title>Sequence of Gallionella enrichment culture.</title>
        <authorList>
            <person name="Poehlein A."/>
            <person name="Muehling M."/>
            <person name="Daniel R."/>
        </authorList>
    </citation>
    <scope>NUCLEOTIDE SEQUENCE</scope>
</reference>
<comment type="caution">
    <text evidence="7">The sequence shown here is derived from an EMBL/GenBank/DDBJ whole genome shotgun (WGS) entry which is preliminary data.</text>
</comment>
<dbReference type="InterPro" id="IPR019903">
    <property type="entry name" value="RIC_family"/>
</dbReference>
<evidence type="ECO:0000256" key="2">
    <source>
        <dbReference type="ARBA" id="ARBA00022490"/>
    </source>
</evidence>
<dbReference type="AlphaFoldDB" id="A0A1J5SJV6"/>
<name>A0A1J5SJV6_9ZZZZ</name>
<dbReference type="GO" id="GO:0046872">
    <property type="term" value="F:metal ion binding"/>
    <property type="evidence" value="ECO:0007669"/>
    <property type="project" value="UniProtKB-KW"/>
</dbReference>
<dbReference type="Gene3D" id="1.20.120.520">
    <property type="entry name" value="nmb1532 protein domain like"/>
    <property type="match status" value="1"/>
</dbReference>
<dbReference type="CDD" id="cd12108">
    <property type="entry name" value="Hr-like"/>
    <property type="match status" value="1"/>
</dbReference>
<organism evidence="7">
    <name type="scientific">mine drainage metagenome</name>
    <dbReference type="NCBI Taxonomy" id="410659"/>
    <lineage>
        <taxon>unclassified sequences</taxon>
        <taxon>metagenomes</taxon>
        <taxon>ecological metagenomes</taxon>
    </lineage>
</organism>
<feature type="coiled-coil region" evidence="5">
    <location>
        <begin position="161"/>
        <end position="188"/>
    </location>
</feature>
<dbReference type="GO" id="GO:0005737">
    <property type="term" value="C:cytoplasm"/>
    <property type="evidence" value="ECO:0007669"/>
    <property type="project" value="UniProtKB-SubCell"/>
</dbReference>
<keyword evidence="3" id="KW-0479">Metal-binding</keyword>
<gene>
    <name evidence="7" type="primary">scdA</name>
    <name evidence="7" type="ORF">GALL_97230</name>
</gene>
<evidence type="ECO:0000256" key="4">
    <source>
        <dbReference type="ARBA" id="ARBA00023004"/>
    </source>
</evidence>
<dbReference type="NCBIfam" id="TIGR03652">
    <property type="entry name" value="FeS_repair_RIC"/>
    <property type="match status" value="1"/>
</dbReference>